<evidence type="ECO:0000256" key="1">
    <source>
        <dbReference type="SAM" id="MobiDB-lite"/>
    </source>
</evidence>
<dbReference type="GO" id="GO:0005666">
    <property type="term" value="C:RNA polymerase III complex"/>
    <property type="evidence" value="ECO:0007669"/>
    <property type="project" value="TreeGrafter"/>
</dbReference>
<accession>A0AAN7BQJ4</accession>
<organism evidence="2 3">
    <name type="scientific">Podospora fimiseda</name>
    <dbReference type="NCBI Taxonomy" id="252190"/>
    <lineage>
        <taxon>Eukaryota</taxon>
        <taxon>Fungi</taxon>
        <taxon>Dikarya</taxon>
        <taxon>Ascomycota</taxon>
        <taxon>Pezizomycotina</taxon>
        <taxon>Sordariomycetes</taxon>
        <taxon>Sordariomycetidae</taxon>
        <taxon>Sordariales</taxon>
        <taxon>Podosporaceae</taxon>
        <taxon>Podospora</taxon>
    </lineage>
</organism>
<dbReference type="AlphaFoldDB" id="A0AAN7BQJ4"/>
<dbReference type="EMBL" id="MU865329">
    <property type="protein sequence ID" value="KAK4227652.1"/>
    <property type="molecule type" value="Genomic_DNA"/>
</dbReference>
<feature type="region of interest" description="Disordered" evidence="1">
    <location>
        <begin position="108"/>
        <end position="135"/>
    </location>
</feature>
<evidence type="ECO:0000313" key="3">
    <source>
        <dbReference type="Proteomes" id="UP001301958"/>
    </source>
</evidence>
<gene>
    <name evidence="2" type="ORF">QBC38DRAFT_390786</name>
</gene>
<dbReference type="PANTHER" id="PTHR12069:SF0">
    <property type="entry name" value="DNA-DIRECTED RNA POLYMERASE III SUBUNIT RPC5"/>
    <property type="match status" value="1"/>
</dbReference>
<dbReference type="PANTHER" id="PTHR12069">
    <property type="entry name" value="DNA-DIRECTED RNA POLYMERASES III 80 KDA POLYPEPTIDE RNA POLYMERASE III SUBUNIT 5"/>
    <property type="match status" value="1"/>
</dbReference>
<reference evidence="2" key="1">
    <citation type="journal article" date="2023" name="Mol. Phylogenet. Evol.">
        <title>Genome-scale phylogeny and comparative genomics of the fungal order Sordariales.</title>
        <authorList>
            <person name="Hensen N."/>
            <person name="Bonometti L."/>
            <person name="Westerberg I."/>
            <person name="Brannstrom I.O."/>
            <person name="Guillou S."/>
            <person name="Cros-Aarteil S."/>
            <person name="Calhoun S."/>
            <person name="Haridas S."/>
            <person name="Kuo A."/>
            <person name="Mondo S."/>
            <person name="Pangilinan J."/>
            <person name="Riley R."/>
            <person name="LaButti K."/>
            <person name="Andreopoulos B."/>
            <person name="Lipzen A."/>
            <person name="Chen C."/>
            <person name="Yan M."/>
            <person name="Daum C."/>
            <person name="Ng V."/>
            <person name="Clum A."/>
            <person name="Steindorff A."/>
            <person name="Ohm R.A."/>
            <person name="Martin F."/>
            <person name="Silar P."/>
            <person name="Natvig D.O."/>
            <person name="Lalanne C."/>
            <person name="Gautier V."/>
            <person name="Ament-Velasquez S.L."/>
            <person name="Kruys A."/>
            <person name="Hutchinson M.I."/>
            <person name="Powell A.J."/>
            <person name="Barry K."/>
            <person name="Miller A.N."/>
            <person name="Grigoriev I.V."/>
            <person name="Debuchy R."/>
            <person name="Gladieux P."/>
            <person name="Hiltunen Thoren M."/>
            <person name="Johannesson H."/>
        </authorList>
    </citation>
    <scope>NUCLEOTIDE SEQUENCE</scope>
    <source>
        <strain evidence="2">CBS 990.96</strain>
    </source>
</reference>
<keyword evidence="2" id="KW-0240">DNA-directed RNA polymerase</keyword>
<dbReference type="Proteomes" id="UP001301958">
    <property type="component" value="Unassembled WGS sequence"/>
</dbReference>
<feature type="compositionally biased region" description="Basic and acidic residues" evidence="1">
    <location>
        <begin position="292"/>
        <end position="303"/>
    </location>
</feature>
<dbReference type="Pfam" id="PF04801">
    <property type="entry name" value="RPC5"/>
    <property type="match status" value="2"/>
</dbReference>
<feature type="region of interest" description="Disordered" evidence="1">
    <location>
        <begin position="282"/>
        <end position="313"/>
    </location>
</feature>
<protein>
    <submittedName>
        <fullName evidence="2">DNA-directed RNA polymerase</fullName>
    </submittedName>
</protein>
<feature type="region of interest" description="Disordered" evidence="1">
    <location>
        <begin position="200"/>
        <end position="226"/>
    </location>
</feature>
<proteinExistence type="predicted"/>
<keyword evidence="2" id="KW-0804">Transcription</keyword>
<comment type="caution">
    <text evidence="2">The sequence shown here is derived from an EMBL/GenBank/DDBJ whole genome shotgun (WGS) entry which is preliminary data.</text>
</comment>
<keyword evidence="3" id="KW-1185">Reference proteome</keyword>
<evidence type="ECO:0000313" key="2">
    <source>
        <dbReference type="EMBL" id="KAK4227652.1"/>
    </source>
</evidence>
<reference evidence="2" key="2">
    <citation type="submission" date="2023-05" db="EMBL/GenBank/DDBJ databases">
        <authorList>
            <consortium name="Lawrence Berkeley National Laboratory"/>
            <person name="Steindorff A."/>
            <person name="Hensen N."/>
            <person name="Bonometti L."/>
            <person name="Westerberg I."/>
            <person name="Brannstrom I.O."/>
            <person name="Guillou S."/>
            <person name="Cros-Aarteil S."/>
            <person name="Calhoun S."/>
            <person name="Haridas S."/>
            <person name="Kuo A."/>
            <person name="Mondo S."/>
            <person name="Pangilinan J."/>
            <person name="Riley R."/>
            <person name="Labutti K."/>
            <person name="Andreopoulos B."/>
            <person name="Lipzen A."/>
            <person name="Chen C."/>
            <person name="Yanf M."/>
            <person name="Daum C."/>
            <person name="Ng V."/>
            <person name="Clum A."/>
            <person name="Ohm R."/>
            <person name="Martin F."/>
            <person name="Silar P."/>
            <person name="Natvig D."/>
            <person name="Lalanne C."/>
            <person name="Gautier V."/>
            <person name="Ament-Velasquez S.L."/>
            <person name="Kruys A."/>
            <person name="Hutchinson M.I."/>
            <person name="Powell A.J."/>
            <person name="Barry K."/>
            <person name="Miller A.N."/>
            <person name="Grigoriev I.V."/>
            <person name="Debuchy R."/>
            <person name="Gladieux P."/>
            <person name="Thoren M.H."/>
            <person name="Johannesson H."/>
        </authorList>
    </citation>
    <scope>NUCLEOTIDE SEQUENCE</scope>
    <source>
        <strain evidence="2">CBS 990.96</strain>
    </source>
</reference>
<sequence length="340" mass="37229">MPPPAKSHTDPNDDEDDPIINSFNVFIKPKLPKNKELLILQYHSMRSHNPSEIQSPYVLEMRVKPESGFYEVDVPIDTSQAYDKAKGMAWGDALHKSNEARKGGGHGLAAGFNLIPTSQSGSRGNRRGGAAGDNEPELNWAEQLRLDRVLRKRTLGGQKIKGLHTKDMVGVFQGQNLHLTPISSIVRMTTQLHHLDAATEQEKLNRPNPAGAAGAGGPGDKPGGRAIQMTIKSADNSDGAVSESIIDRMHAIQRESWRKMDWAHEDSDAAWDAYNKNILLHPGDGFDDDEDSKGKAVEGKSSDVDDSGAPDLVDKVPHLKTEWTEEDVLEAMRTKPPVSS</sequence>
<dbReference type="GO" id="GO:0042797">
    <property type="term" value="P:tRNA transcription by RNA polymerase III"/>
    <property type="evidence" value="ECO:0007669"/>
    <property type="project" value="TreeGrafter"/>
</dbReference>
<dbReference type="InterPro" id="IPR006886">
    <property type="entry name" value="RNA_pol_III_Rpc5"/>
</dbReference>
<name>A0AAN7BQJ4_9PEZI</name>